<dbReference type="GeneID" id="106662377"/>
<accession>A0A8I6RH32</accession>
<dbReference type="KEGG" id="clec:106662377"/>
<dbReference type="AlphaFoldDB" id="A0A8I6RH32"/>
<feature type="transmembrane region" description="Helical" evidence="1">
    <location>
        <begin position="99"/>
        <end position="126"/>
    </location>
</feature>
<keyword evidence="2" id="KW-0732">Signal</keyword>
<evidence type="ECO:0000256" key="1">
    <source>
        <dbReference type="SAM" id="Phobius"/>
    </source>
</evidence>
<feature type="transmembrane region" description="Helical" evidence="1">
    <location>
        <begin position="160"/>
        <end position="177"/>
    </location>
</feature>
<dbReference type="RefSeq" id="XP_014241924.1">
    <property type="nucleotide sequence ID" value="XM_014386438.1"/>
</dbReference>
<reference evidence="3" key="1">
    <citation type="submission" date="2022-01" db="UniProtKB">
        <authorList>
            <consortium name="EnsemblMetazoa"/>
        </authorList>
    </citation>
    <scope>IDENTIFICATION</scope>
</reference>
<keyword evidence="1" id="KW-1133">Transmembrane helix</keyword>
<dbReference type="RefSeq" id="XP_024081189.1">
    <property type="nucleotide sequence ID" value="XM_024225421.1"/>
</dbReference>
<name>A0A8I6RH32_CIMLE</name>
<dbReference type="EnsemblMetazoa" id="XM_024225421.1">
    <property type="protein sequence ID" value="XP_024081189.1"/>
    <property type="gene ID" value="LOC106662377"/>
</dbReference>
<keyword evidence="1" id="KW-0812">Transmembrane</keyword>
<dbReference type="EnsemblMetazoa" id="XM_014386438.1">
    <property type="protein sequence ID" value="XP_014241924.1"/>
    <property type="gene ID" value="LOC106662377"/>
</dbReference>
<sequence length="198" mass="23000">MTGLADLFLLVMLNFFLNQPHPEKPDESIVVENVEKAPDIPKAKQNRWRALRFDAKRKCIVLSIVQMVISVIYCVTPLIDIFYFSEYFVRRMGIFLGTFLVPTMVTVNTLLYILDIFMQGFFLYAVKEANVRYVQIVTVYSVFSPLLEATRVIICVNFEFIAEVLAFSCALLYRLLFLSTLHHYRRTLSTCQAPFLQE</sequence>
<evidence type="ECO:0000313" key="3">
    <source>
        <dbReference type="EnsemblMetazoa" id="XP_014241923.1"/>
    </source>
</evidence>
<feature type="signal peptide" evidence="2">
    <location>
        <begin position="1"/>
        <end position="22"/>
    </location>
</feature>
<protein>
    <submittedName>
        <fullName evidence="3">Uncharacterized protein</fullName>
    </submittedName>
</protein>
<dbReference type="Proteomes" id="UP000494040">
    <property type="component" value="Unassembled WGS sequence"/>
</dbReference>
<keyword evidence="4" id="KW-1185">Reference proteome</keyword>
<feature type="chain" id="PRO_5036432528" evidence="2">
    <location>
        <begin position="23"/>
        <end position="198"/>
    </location>
</feature>
<dbReference type="EnsemblMetazoa" id="XM_014386437.1">
    <property type="protein sequence ID" value="XP_014241923.1"/>
    <property type="gene ID" value="LOC106662377"/>
</dbReference>
<evidence type="ECO:0000313" key="4">
    <source>
        <dbReference type="Proteomes" id="UP000494040"/>
    </source>
</evidence>
<keyword evidence="1" id="KW-0472">Membrane</keyword>
<dbReference type="RefSeq" id="XP_014241923.1">
    <property type="nucleotide sequence ID" value="XM_014386437.1"/>
</dbReference>
<feature type="transmembrane region" description="Helical" evidence="1">
    <location>
        <begin position="133"/>
        <end position="154"/>
    </location>
</feature>
<organism evidence="3 4">
    <name type="scientific">Cimex lectularius</name>
    <name type="common">Bed bug</name>
    <name type="synonym">Acanthia lectularia</name>
    <dbReference type="NCBI Taxonomy" id="79782"/>
    <lineage>
        <taxon>Eukaryota</taxon>
        <taxon>Metazoa</taxon>
        <taxon>Ecdysozoa</taxon>
        <taxon>Arthropoda</taxon>
        <taxon>Hexapoda</taxon>
        <taxon>Insecta</taxon>
        <taxon>Pterygota</taxon>
        <taxon>Neoptera</taxon>
        <taxon>Paraneoptera</taxon>
        <taxon>Hemiptera</taxon>
        <taxon>Heteroptera</taxon>
        <taxon>Panheteroptera</taxon>
        <taxon>Cimicomorpha</taxon>
        <taxon>Cimicidae</taxon>
        <taxon>Cimex</taxon>
    </lineage>
</organism>
<evidence type="ECO:0000256" key="2">
    <source>
        <dbReference type="SAM" id="SignalP"/>
    </source>
</evidence>
<feature type="transmembrane region" description="Helical" evidence="1">
    <location>
        <begin position="59"/>
        <end position="79"/>
    </location>
</feature>
<proteinExistence type="predicted"/>